<name>A0A0N1HYI6_LEPSE</name>
<evidence type="ECO:0008006" key="4">
    <source>
        <dbReference type="Google" id="ProtNLM"/>
    </source>
</evidence>
<dbReference type="OMA" id="MECALSF"/>
<dbReference type="VEuPathDB" id="TriTrypDB:Lsey_0068_0140"/>
<dbReference type="Proteomes" id="UP000038009">
    <property type="component" value="Unassembled WGS sequence"/>
</dbReference>
<evidence type="ECO:0000313" key="2">
    <source>
        <dbReference type="EMBL" id="KPI87938.1"/>
    </source>
</evidence>
<reference evidence="2 3" key="1">
    <citation type="journal article" date="2015" name="PLoS Pathog.">
        <title>Leptomonas seymouri: Adaptations to the Dixenous Life Cycle Analyzed by Genome Sequencing, Transcriptome Profiling and Co-infection with Leishmania donovani.</title>
        <authorList>
            <person name="Kraeva N."/>
            <person name="Butenko A."/>
            <person name="Hlavacova J."/>
            <person name="Kostygov A."/>
            <person name="Myskova J."/>
            <person name="Grybchuk D."/>
            <person name="Lestinova T."/>
            <person name="Votypka J."/>
            <person name="Volf P."/>
            <person name="Opperdoes F."/>
            <person name="Flegontov P."/>
            <person name="Lukes J."/>
            <person name="Yurchenko V."/>
        </authorList>
    </citation>
    <scope>NUCLEOTIDE SEQUENCE [LARGE SCALE GENOMIC DNA]</scope>
    <source>
        <strain evidence="2 3">ATCC 30220</strain>
    </source>
</reference>
<feature type="region of interest" description="Disordered" evidence="1">
    <location>
        <begin position="543"/>
        <end position="562"/>
    </location>
</feature>
<feature type="compositionally biased region" description="Polar residues" evidence="1">
    <location>
        <begin position="1375"/>
        <end position="1388"/>
    </location>
</feature>
<accession>A0A0N1HYI6</accession>
<dbReference type="OrthoDB" id="272063at2759"/>
<protein>
    <recommendedName>
        <fullName evidence="4">Flagellar calcium-binding protein</fullName>
    </recommendedName>
</protein>
<comment type="caution">
    <text evidence="2">The sequence shown here is derived from an EMBL/GenBank/DDBJ whole genome shotgun (WGS) entry which is preliminary data.</text>
</comment>
<organism evidence="2 3">
    <name type="scientific">Leptomonas seymouri</name>
    <dbReference type="NCBI Taxonomy" id="5684"/>
    <lineage>
        <taxon>Eukaryota</taxon>
        <taxon>Discoba</taxon>
        <taxon>Euglenozoa</taxon>
        <taxon>Kinetoplastea</taxon>
        <taxon>Metakinetoplastina</taxon>
        <taxon>Trypanosomatida</taxon>
        <taxon>Trypanosomatidae</taxon>
        <taxon>Leishmaniinae</taxon>
        <taxon>Leptomonas</taxon>
    </lineage>
</organism>
<feature type="region of interest" description="Disordered" evidence="1">
    <location>
        <begin position="1362"/>
        <end position="1388"/>
    </location>
</feature>
<gene>
    <name evidence="2" type="ORF">ABL78_2977</name>
</gene>
<evidence type="ECO:0000256" key="1">
    <source>
        <dbReference type="SAM" id="MobiDB-lite"/>
    </source>
</evidence>
<dbReference type="EMBL" id="LJSK01000068">
    <property type="protein sequence ID" value="KPI87938.1"/>
    <property type="molecule type" value="Genomic_DNA"/>
</dbReference>
<keyword evidence="3" id="KW-1185">Reference proteome</keyword>
<proteinExistence type="predicted"/>
<evidence type="ECO:0000313" key="3">
    <source>
        <dbReference type="Proteomes" id="UP000038009"/>
    </source>
</evidence>
<dbReference type="Gene3D" id="1.10.238.10">
    <property type="entry name" value="EF-hand"/>
    <property type="match status" value="1"/>
</dbReference>
<sequence length="1497" mass="166820">MITCCEFFHVLDVFQELKALPKAVKSFMKSLPGGLKCKNGRPLSELGGDADDKLQYELIARAWKEGAAALITTEMLTPKVLGALKTQIPSVFARAGAQDIQDNLLTATSLIILAGEYERRLEETMNLHSSNPLYTSGGEDLPASPSFLAFVEWAALQCALSVCGPEEDPGSYGVVQVESSEGLKHQIDAMHLWRQRLHRLETVEEQLAKLELLGDSSEKCSALLVKKEIMAEIEELFALWCGDRPFLTAAEVEERCFEMLDVGRTLPDRRVHNMLSTKAFEEAIKGSDTDTIDTAGKLRQYLKTYFELQDLYCNTVLNQQDALEKDGERDISCLPSNEDLESSQEAIWGSPPHHDVELHPLKAAECDEKDILSVDEGTESSQQLFNTKSTGGLVPAEQFLVLLHPIEELGSAIGLTDAKGQARFIASFLHQVFILSDNRLSNCGTTLAAEALETAVELLRYTDYSSIVGVMAIRFACLNPSHWGLFAVKESPSSDLFVKWLYKIRSEAVDRLSLDEHINCHFLVRALFSIAAAQRAFEDTVADEAADRPSRSNNTRVGEGKARAPKVYEATESHFVRAIASMCKYLDCSAETLLHNCSALLSQSENGNNDTNAPQDLSVAVESAFSSLCEAYAQFKGVAGAESEDIDGVEAEPMVCIQHVLFVVAFNYTQLHCGNHWRTGNVYDFNDDVAIDVNGEPVPKWAAEKELLALSNTMPLHCMNIMYREFAELTNSCTNDCDCNGEGGAEEAFRQKFLAAFYEHYKLHFAELDLSESAVTEIGRRAFQYITNSPNRAGGAKMLTRNDYNGFLQFVLGQVMMQKAYECTVRRSGTQAGFARYAVEEEVFLSDRHLRHMLACFTRLTDGGACNVPSAEMFQTWLQSRGFDSDEGLISLDDACLWYGAHRIESYALESLFSWWKGKMALRVPFTVSTAHRFARLSAMREILRIKQHRESLSEDEPVELAEDEDGYLPAGMISYVMNKRGFVDEITQRVFHVLEQDSAAEGAAARGNGAETQGVDGAFKVVAWIKSCICGMNAVVHRSDLESREIHRSDFRFLLQYLHHFVSAYVGLYHTLTVLEVSPQSGSSGKGLGQIIGVSDEDRARLVDVFRQSVLPLLLPSGSVPAEMTSMLDTLLSKAWEDKRKMSVVTDLTCQDVAHGVAALFVRHSHDISARAWHSYLNNRESQALLKAFTTKRAFLGALGGYVASTKLQYWERLRLLLPFGPSLPHRERRRELYLWMDRRQRGYLTISDLAGGLMDLVQLQSFRVDFTPALLRAFTATTEMSGEHGNVVYLTQKSEERVLLPGELDAFLTYLYRYLELYFMFDVLTCGGHVHPETLHVVQKKQSYSAKDVDDEGPTSELIASAPANISHPAESATRTSIAGESVTPTAPRSGAAALLEAAKNPYRITLEAAPMKKEITLVQFCMGRRLLRKWGAHVVNPSEVFYKVSNRLREADAMSFIEFAIWASEHDLHPEGYGYGYDDAVDAITTMEEEYALQ</sequence>